<dbReference type="InterPro" id="IPR053944">
    <property type="entry name" value="SHLD2_OB2"/>
</dbReference>
<evidence type="ECO:0000259" key="3">
    <source>
        <dbReference type="Pfam" id="PF21669"/>
    </source>
</evidence>
<dbReference type="GO" id="GO:0005634">
    <property type="term" value="C:nucleus"/>
    <property type="evidence" value="ECO:0007669"/>
    <property type="project" value="TreeGrafter"/>
</dbReference>
<dbReference type="SUPFAM" id="SSF50249">
    <property type="entry name" value="Nucleic acid-binding proteins"/>
    <property type="match status" value="1"/>
</dbReference>
<feature type="domain" description="Shieldin complex subunit 2 first OB fold" evidence="3">
    <location>
        <begin position="324"/>
        <end position="455"/>
    </location>
</feature>
<name>A0AAV1FYH7_XYRNO</name>
<dbReference type="PANTHER" id="PTHR14495:SF2">
    <property type="entry name" value="SHIELDIN COMPLEX SUBUNIT 2"/>
    <property type="match status" value="1"/>
</dbReference>
<feature type="region of interest" description="Disordered" evidence="1">
    <location>
        <begin position="128"/>
        <end position="169"/>
    </location>
</feature>
<feature type="domain" description="Shieldin complex subunit 2 C-terminal" evidence="2">
    <location>
        <begin position="630"/>
        <end position="795"/>
    </location>
</feature>
<dbReference type="EMBL" id="OY660874">
    <property type="protein sequence ID" value="CAJ1066652.1"/>
    <property type="molecule type" value="Genomic_DNA"/>
</dbReference>
<feature type="compositionally biased region" description="Basic and acidic residues" evidence="1">
    <location>
        <begin position="133"/>
        <end position="146"/>
    </location>
</feature>
<keyword evidence="6" id="KW-1185">Reference proteome</keyword>
<evidence type="ECO:0000313" key="6">
    <source>
        <dbReference type="Proteomes" id="UP001178508"/>
    </source>
</evidence>
<dbReference type="GO" id="GO:0010569">
    <property type="term" value="P:regulation of double-strand break repair via homologous recombination"/>
    <property type="evidence" value="ECO:0007669"/>
    <property type="project" value="TreeGrafter"/>
</dbReference>
<evidence type="ECO:0000259" key="2">
    <source>
        <dbReference type="Pfam" id="PF15793"/>
    </source>
</evidence>
<organism evidence="5 6">
    <name type="scientific">Xyrichtys novacula</name>
    <name type="common">Pearly razorfish</name>
    <name type="synonym">Hemipteronotus novacula</name>
    <dbReference type="NCBI Taxonomy" id="13765"/>
    <lineage>
        <taxon>Eukaryota</taxon>
        <taxon>Metazoa</taxon>
        <taxon>Chordata</taxon>
        <taxon>Craniata</taxon>
        <taxon>Vertebrata</taxon>
        <taxon>Euteleostomi</taxon>
        <taxon>Actinopterygii</taxon>
        <taxon>Neopterygii</taxon>
        <taxon>Teleostei</taxon>
        <taxon>Neoteleostei</taxon>
        <taxon>Acanthomorphata</taxon>
        <taxon>Eupercaria</taxon>
        <taxon>Labriformes</taxon>
        <taxon>Labridae</taxon>
        <taxon>Xyrichtys</taxon>
    </lineage>
</organism>
<feature type="region of interest" description="Disordered" evidence="1">
    <location>
        <begin position="203"/>
        <end position="256"/>
    </location>
</feature>
<dbReference type="Proteomes" id="UP001178508">
    <property type="component" value="Chromosome 11"/>
</dbReference>
<reference evidence="5" key="1">
    <citation type="submission" date="2023-08" db="EMBL/GenBank/DDBJ databases">
        <authorList>
            <person name="Alioto T."/>
            <person name="Alioto T."/>
            <person name="Gomez Garrido J."/>
        </authorList>
    </citation>
    <scope>NUCLEOTIDE SEQUENCE</scope>
</reference>
<dbReference type="Gene3D" id="2.40.50.140">
    <property type="entry name" value="Nucleic acid-binding proteins"/>
    <property type="match status" value="1"/>
</dbReference>
<dbReference type="PANTHER" id="PTHR14495">
    <property type="entry name" value="SHIELDIN COMPLEX SUBUNIT 2"/>
    <property type="match status" value="1"/>
</dbReference>
<feature type="compositionally biased region" description="Polar residues" evidence="1">
    <location>
        <begin position="16"/>
        <end position="25"/>
    </location>
</feature>
<accession>A0AAV1FYH7</accession>
<dbReference type="Pfam" id="PF22779">
    <property type="entry name" value="OB_SHLD2_2nd"/>
    <property type="match status" value="1"/>
</dbReference>
<gene>
    <name evidence="5" type="ORF">XNOV1_A003712</name>
</gene>
<sequence length="798" mass="86616">MCDQPKIHVFLGAPPASSSWTTVSGAGTEEQKPPPVTWRLLELTWQDGHLKPLTDYGGNGERRSLEEDGAVQSVQSSESRHYEALSQQSDPSSEGQTRSDGPDPGGHLHCSASVHEYLESCFSAELQQPPKAETPRPKPQKTEPVRLEPLQPVLQKPEPRGLLESEPQSLSAIPPLSTRAQYLSTWTLSQALFLRGRCCNIQSASTPEKTPPPHTPSKPTETPPSASSSTPELFSPETSSPGASAELFGQPCPTPRAEEGGVVIEVTEEGVLCSQGAGQQVSKNPPSPPCISPQAKKVCIPEEPGTKVSAGPSDSTVAATRPRGQFTLLTKCDRQGSRYSVLVAVVHPCYLKEVKVKSGPAAGTAVPLASIVVTDQSGVEMKVVLWRRAAFWVLTVSPGDILLLTGLQVNEDRWRGETILQSTYSSKLLNLGPATLSTPPPASQLIDAHSLSSLYGFLRERRPLLVSLNCRPPQDFNRLPYAALKSLRVNTLVHALLRITLTHLSTAWSSGAESRCRAALQTKVVLTVEQPGGHQGALLLWGAAVDWLPLINRDRDIIWDVRFLLVKEGLTSDVLELHSTPWSTLKPLDPSSPLARDFLRPPPVQLGDSSIELDVDTLLSQKYSGEVQLRVQVVALTFQHSPLSQNAPQTELDSSTSLEGILEVLSSDITYTGCGRCSTELDTDANGIYSPCYPCLPYTAVRRYYRPGVLTVCGRGTRQVCVQVLPVPLQKILEAPPDKLHHSSAPSSGIKHIQVAAEKIQTLLSKKTFIITIRSNFLCDENSIPISQNFTLVDLRPP</sequence>
<dbReference type="GO" id="GO:0035861">
    <property type="term" value="C:site of double-strand break"/>
    <property type="evidence" value="ECO:0007669"/>
    <property type="project" value="TreeGrafter"/>
</dbReference>
<evidence type="ECO:0000259" key="4">
    <source>
        <dbReference type="Pfam" id="PF22779"/>
    </source>
</evidence>
<proteinExistence type="predicted"/>
<feature type="region of interest" description="Disordered" evidence="1">
    <location>
        <begin position="12"/>
        <end position="35"/>
    </location>
</feature>
<dbReference type="AlphaFoldDB" id="A0AAV1FYH7"/>
<protein>
    <submittedName>
        <fullName evidence="5">Shieldin complex subunit 2 isoform X1</fullName>
    </submittedName>
</protein>
<feature type="compositionally biased region" description="Low complexity" evidence="1">
    <location>
        <begin position="217"/>
        <end position="232"/>
    </location>
</feature>
<dbReference type="InterPro" id="IPR029715">
    <property type="entry name" value="FAM35A"/>
</dbReference>
<dbReference type="InterPro" id="IPR012340">
    <property type="entry name" value="NA-bd_OB-fold"/>
</dbReference>
<feature type="region of interest" description="Disordered" evidence="1">
    <location>
        <begin position="52"/>
        <end position="110"/>
    </location>
</feature>
<dbReference type="InterPro" id="IPR049507">
    <property type="entry name" value="SHLD2_OB1"/>
</dbReference>
<feature type="domain" description="Shieldin complex subunit 2 second OB fold" evidence="4">
    <location>
        <begin position="488"/>
        <end position="573"/>
    </location>
</feature>
<dbReference type="Pfam" id="PF21669">
    <property type="entry name" value="SHLD2_OB1"/>
    <property type="match status" value="1"/>
</dbReference>
<evidence type="ECO:0000256" key="1">
    <source>
        <dbReference type="SAM" id="MobiDB-lite"/>
    </source>
</evidence>
<feature type="compositionally biased region" description="Polar residues" evidence="1">
    <location>
        <begin position="85"/>
        <end position="99"/>
    </location>
</feature>
<dbReference type="Pfam" id="PF15793">
    <property type="entry name" value="SHLD2_C"/>
    <property type="match status" value="1"/>
</dbReference>
<dbReference type="InterPro" id="IPR031589">
    <property type="entry name" value="SHLD2_C"/>
</dbReference>
<evidence type="ECO:0000313" key="5">
    <source>
        <dbReference type="EMBL" id="CAJ1066652.1"/>
    </source>
</evidence>